<organism evidence="5 6">
    <name type="scientific">Polyangium jinanense</name>
    <dbReference type="NCBI Taxonomy" id="2829994"/>
    <lineage>
        <taxon>Bacteria</taxon>
        <taxon>Pseudomonadati</taxon>
        <taxon>Myxococcota</taxon>
        <taxon>Polyangia</taxon>
        <taxon>Polyangiales</taxon>
        <taxon>Polyangiaceae</taxon>
        <taxon>Polyangium</taxon>
    </lineage>
</organism>
<dbReference type="Pfam" id="PF01436">
    <property type="entry name" value="NHL"/>
    <property type="match status" value="1"/>
</dbReference>
<feature type="repeat" description="NHL" evidence="4">
    <location>
        <begin position="158"/>
        <end position="197"/>
    </location>
</feature>
<keyword evidence="2" id="KW-0677">Repeat</keyword>
<evidence type="ECO:0000256" key="2">
    <source>
        <dbReference type="ARBA" id="ARBA00022737"/>
    </source>
</evidence>
<evidence type="ECO:0000256" key="1">
    <source>
        <dbReference type="ARBA" id="ARBA00022729"/>
    </source>
</evidence>
<name>A0A9X3X5A5_9BACT</name>
<keyword evidence="3" id="KW-0325">Glycoprotein</keyword>
<evidence type="ECO:0008006" key="7">
    <source>
        <dbReference type="Google" id="ProtNLM"/>
    </source>
</evidence>
<gene>
    <name evidence="5" type="ORF">KEG57_14320</name>
</gene>
<dbReference type="PROSITE" id="PS51257">
    <property type="entry name" value="PROKAR_LIPOPROTEIN"/>
    <property type="match status" value="1"/>
</dbReference>
<proteinExistence type="predicted"/>
<feature type="repeat" description="NHL" evidence="4">
    <location>
        <begin position="65"/>
        <end position="101"/>
    </location>
</feature>
<evidence type="ECO:0000256" key="4">
    <source>
        <dbReference type="PROSITE-ProRule" id="PRU00504"/>
    </source>
</evidence>
<dbReference type="AlphaFoldDB" id="A0A9X3X5A5"/>
<dbReference type="Gene3D" id="2.120.10.30">
    <property type="entry name" value="TolB, C-terminal domain"/>
    <property type="match status" value="2"/>
</dbReference>
<dbReference type="PROSITE" id="PS51125">
    <property type="entry name" value="NHL"/>
    <property type="match status" value="2"/>
</dbReference>
<dbReference type="RefSeq" id="WP_272420354.1">
    <property type="nucleotide sequence ID" value="NZ_JAGTJJ010000005.1"/>
</dbReference>
<keyword evidence="6" id="KW-1185">Reference proteome</keyword>
<accession>A0A9X3X5A5</accession>
<comment type="caution">
    <text evidence="5">The sequence shown here is derived from an EMBL/GenBank/DDBJ whole genome shotgun (WGS) entry which is preliminary data.</text>
</comment>
<dbReference type="PANTHER" id="PTHR10680">
    <property type="entry name" value="PEPTIDYL-GLYCINE ALPHA-AMIDATING MONOOXYGENASE"/>
    <property type="match status" value="1"/>
</dbReference>
<evidence type="ECO:0000313" key="6">
    <source>
        <dbReference type="Proteomes" id="UP001151081"/>
    </source>
</evidence>
<evidence type="ECO:0000313" key="5">
    <source>
        <dbReference type="EMBL" id="MDC3981686.1"/>
    </source>
</evidence>
<dbReference type="EMBL" id="JAGTJJ010000005">
    <property type="protein sequence ID" value="MDC3981686.1"/>
    <property type="molecule type" value="Genomic_DNA"/>
</dbReference>
<dbReference type="SUPFAM" id="SSF101898">
    <property type="entry name" value="NHL repeat"/>
    <property type="match status" value="1"/>
</dbReference>
<keyword evidence="1" id="KW-0732">Signal</keyword>
<dbReference type="InterPro" id="IPR011042">
    <property type="entry name" value="6-blade_b-propeller_TolB-like"/>
</dbReference>
<reference evidence="5 6" key="1">
    <citation type="submission" date="2021-04" db="EMBL/GenBank/DDBJ databases">
        <title>Genome analysis of Polyangium sp.</title>
        <authorList>
            <person name="Li Y."/>
            <person name="Wang J."/>
        </authorList>
    </citation>
    <scope>NUCLEOTIDE SEQUENCE [LARGE SCALE GENOMIC DNA]</scope>
    <source>
        <strain evidence="5 6">SDU14</strain>
    </source>
</reference>
<evidence type="ECO:0000256" key="3">
    <source>
        <dbReference type="ARBA" id="ARBA00023180"/>
    </source>
</evidence>
<protein>
    <recommendedName>
        <fullName evidence="7">6-bladed beta-propeller</fullName>
    </recommendedName>
</protein>
<sequence>MRPWFFLLLPALVVACGSPPDEFGKPTDVFLAPNGELYVSDGYENTRVARFDVRGMFLDAWGDPGSEPGHFDIPHGIASDGKDRVYVADRGNARLQIFDLEGMLVDVWSGPEIGRPWGVEVAPNGHVFVIDGGDQLDDAPSGRALELDRDGKVITSWGSFGREEGQFDTGHDITVGPDGSVYVVEQVGRRVQKFRPKMMP</sequence>
<dbReference type="Proteomes" id="UP001151081">
    <property type="component" value="Unassembled WGS sequence"/>
</dbReference>
<dbReference type="InterPro" id="IPR001258">
    <property type="entry name" value="NHL_repeat"/>
</dbReference>